<dbReference type="EMBL" id="JAAVJF010000002">
    <property type="protein sequence ID" value="NYR15199.1"/>
    <property type="molecule type" value="Genomic_DNA"/>
</dbReference>
<dbReference type="Proteomes" id="UP000554766">
    <property type="component" value="Unassembled WGS sequence"/>
</dbReference>
<name>A0A7L4P884_9CREN</name>
<protein>
    <submittedName>
        <fullName evidence="1">Uncharacterized protein</fullName>
    </submittedName>
</protein>
<proteinExistence type="predicted"/>
<comment type="caution">
    <text evidence="1">The sequence shown here is derived from an EMBL/GenBank/DDBJ whole genome shotgun (WGS) entry which is preliminary data.</text>
</comment>
<keyword evidence="2" id="KW-1185">Reference proteome</keyword>
<accession>A0A7L4P884</accession>
<dbReference type="AlphaFoldDB" id="A0A7L4P884"/>
<reference evidence="1 2" key="1">
    <citation type="journal article" date="2020" name="Nat. Commun.">
        <title>The structures of two archaeal type IV pili illuminate evolutionary relationships.</title>
        <authorList>
            <person name="Wang F."/>
            <person name="Baquero D.P."/>
            <person name="Su Z."/>
            <person name="Beltran L.C."/>
            <person name="Prangishvili D."/>
            <person name="Krupovic M."/>
            <person name="Egelman E.H."/>
        </authorList>
    </citation>
    <scope>NUCLEOTIDE SEQUENCE [LARGE SCALE GENOMIC DNA]</scope>
    <source>
        <strain evidence="1 2">2GA</strain>
    </source>
</reference>
<gene>
    <name evidence="1" type="ORF">HC235_04375</name>
</gene>
<evidence type="ECO:0000313" key="1">
    <source>
        <dbReference type="EMBL" id="NYR15199.1"/>
    </source>
</evidence>
<evidence type="ECO:0000313" key="2">
    <source>
        <dbReference type="Proteomes" id="UP000554766"/>
    </source>
</evidence>
<sequence length="91" mass="10191">MAGRRVWVYVCDEFRPVVVDRWGDYAGLFRLVKPLVEECVGEVLGVEVHGVCSGGGDVVVEYLVRYWRGEAWARVVFSESPVEALRLCEGG</sequence>
<dbReference type="OMA" id="EYLVRYW"/>
<organism evidence="1 2">
    <name type="scientific">Pyrobaculum arsenaticum</name>
    <dbReference type="NCBI Taxonomy" id="121277"/>
    <lineage>
        <taxon>Archaea</taxon>
        <taxon>Thermoproteota</taxon>
        <taxon>Thermoprotei</taxon>
        <taxon>Thermoproteales</taxon>
        <taxon>Thermoproteaceae</taxon>
        <taxon>Pyrobaculum</taxon>
    </lineage>
</organism>